<dbReference type="RefSeq" id="WP_102375524.1">
    <property type="nucleotide sequence ID" value="NZ_JBBNOP010000001.1"/>
</dbReference>
<dbReference type="Proteomes" id="UP001487305">
    <property type="component" value="Unassembled WGS sequence"/>
</dbReference>
<reference evidence="3 4" key="1">
    <citation type="submission" date="2024-04" db="EMBL/GenBank/DDBJ databases">
        <title>Human intestinal bacterial collection.</title>
        <authorList>
            <person name="Pauvert C."/>
            <person name="Hitch T.C.A."/>
            <person name="Clavel T."/>
        </authorList>
    </citation>
    <scope>NUCLEOTIDE SEQUENCE [LARGE SCALE GENOMIC DNA]</scope>
    <source>
        <strain evidence="3 4">CLA-KB-H42</strain>
    </source>
</reference>
<evidence type="ECO:0000313" key="4">
    <source>
        <dbReference type="Proteomes" id="UP001487305"/>
    </source>
</evidence>
<comment type="caution">
    <text evidence="3">The sequence shown here is derived from an EMBL/GenBank/DDBJ whole genome shotgun (WGS) entry which is preliminary data.</text>
</comment>
<keyword evidence="2" id="KW-1133">Transmembrane helix</keyword>
<evidence type="ECO:0000313" key="3">
    <source>
        <dbReference type="EMBL" id="MEQ3361543.1"/>
    </source>
</evidence>
<keyword evidence="2" id="KW-0812">Transmembrane</keyword>
<protein>
    <submittedName>
        <fullName evidence="3">Uncharacterized protein</fullName>
    </submittedName>
</protein>
<accession>A0ABV1J8Z2</accession>
<gene>
    <name evidence="3" type="ORF">AAA083_00985</name>
</gene>
<feature type="region of interest" description="Disordered" evidence="1">
    <location>
        <begin position="1"/>
        <end position="44"/>
    </location>
</feature>
<proteinExistence type="predicted"/>
<evidence type="ECO:0000256" key="1">
    <source>
        <dbReference type="SAM" id="MobiDB-lite"/>
    </source>
</evidence>
<dbReference type="EMBL" id="JBBNOP010000001">
    <property type="protein sequence ID" value="MEQ3361543.1"/>
    <property type="molecule type" value="Genomic_DNA"/>
</dbReference>
<sequence>MQNRYTSGTKPHKRNSGSFNQTRNTSLSSNRASLPKRDSVPIAEHPYVRSSSAIYSGGDRAIFRKHDSSRRNAIVLCIMVGICIVMAGVLIGFSLGKEAALAEANTAEDAGISIPTASDGEEPTVTE</sequence>
<name>A0ABV1J8Z2_9ACTN</name>
<keyword evidence="4" id="KW-1185">Reference proteome</keyword>
<keyword evidence="2" id="KW-0472">Membrane</keyword>
<evidence type="ECO:0000256" key="2">
    <source>
        <dbReference type="SAM" id="Phobius"/>
    </source>
</evidence>
<feature type="compositionally biased region" description="Polar residues" evidence="1">
    <location>
        <begin position="16"/>
        <end position="32"/>
    </location>
</feature>
<organism evidence="3 4">
    <name type="scientific">Raoultibacter massiliensis</name>
    <dbReference type="NCBI Taxonomy" id="1852371"/>
    <lineage>
        <taxon>Bacteria</taxon>
        <taxon>Bacillati</taxon>
        <taxon>Actinomycetota</taxon>
        <taxon>Coriobacteriia</taxon>
        <taxon>Eggerthellales</taxon>
        <taxon>Eggerthellaceae</taxon>
        <taxon>Raoultibacter</taxon>
    </lineage>
</organism>
<feature type="transmembrane region" description="Helical" evidence="2">
    <location>
        <begin position="73"/>
        <end position="95"/>
    </location>
</feature>